<dbReference type="EMBL" id="CP003096">
    <property type="protein sequence ID" value="AER67056.1"/>
    <property type="molecule type" value="Genomic_DNA"/>
</dbReference>
<feature type="transmembrane region" description="Helical" evidence="1">
    <location>
        <begin position="6"/>
        <end position="26"/>
    </location>
</feature>
<reference evidence="3" key="1">
    <citation type="submission" date="2011-10" db="EMBL/GenBank/DDBJ databases">
        <title>The complete genome of chromosome of Thermovirga lienii DSM 17291.</title>
        <authorList>
            <consortium name="US DOE Joint Genome Institute (JGI-PGF)"/>
            <person name="Lucas S."/>
            <person name="Copeland A."/>
            <person name="Lapidus A."/>
            <person name="Glavina del Rio T."/>
            <person name="Dalin E."/>
            <person name="Tice H."/>
            <person name="Bruce D."/>
            <person name="Goodwin L."/>
            <person name="Pitluck S."/>
            <person name="Peters L."/>
            <person name="Mikhailova N."/>
            <person name="Saunders E."/>
            <person name="Kyrpides N."/>
            <person name="Mavromatis K."/>
            <person name="Ivanova N."/>
            <person name="Last F.I."/>
            <person name="Brettin T."/>
            <person name="Detter J.C."/>
            <person name="Han C."/>
            <person name="Larimer F."/>
            <person name="Land M."/>
            <person name="Hauser L."/>
            <person name="Markowitz V."/>
            <person name="Cheng J.-F."/>
            <person name="Hugenholtz P."/>
            <person name="Woyke T."/>
            <person name="Wu D."/>
            <person name="Spring S."/>
            <person name="Schroeder M."/>
            <person name="Brambilla E.-M."/>
            <person name="Klenk H.-P."/>
            <person name="Eisen J.A."/>
        </authorList>
    </citation>
    <scope>NUCLEOTIDE SEQUENCE [LARGE SCALE GENOMIC DNA]</scope>
    <source>
        <strain evidence="3">ATCC BAA-1197 / DSM 17291 / Cas60314</strain>
    </source>
</reference>
<evidence type="ECO:0000313" key="3">
    <source>
        <dbReference type="Proteomes" id="UP000005868"/>
    </source>
</evidence>
<reference evidence="2 3" key="2">
    <citation type="journal article" date="2012" name="Stand. Genomic Sci.">
        <title>Genome sequence of the moderately thermophilic, amino-acid-degrading and sulfur-reducing bacterium Thermovirga lienii type strain (Cas60314(T)).</title>
        <authorList>
            <person name="Goker M."/>
            <person name="Saunders E."/>
            <person name="Lapidus A."/>
            <person name="Nolan M."/>
            <person name="Lucas S."/>
            <person name="Hammon N."/>
            <person name="Deshpande S."/>
            <person name="Cheng J.F."/>
            <person name="Han C."/>
            <person name="Tapia R."/>
            <person name="Goodwin L.A."/>
            <person name="Pitluck S."/>
            <person name="Liolios K."/>
            <person name="Mavromatis K."/>
            <person name="Pagani I."/>
            <person name="Ivanova N."/>
            <person name="Mikhailova N."/>
            <person name="Pati A."/>
            <person name="Chen A."/>
            <person name="Palaniappan K."/>
            <person name="Land M."/>
            <person name="Chang Y.J."/>
            <person name="Jeffries C.D."/>
            <person name="Brambilla E.M."/>
            <person name="Rohde M."/>
            <person name="Spring S."/>
            <person name="Detter J.C."/>
            <person name="Woyke T."/>
            <person name="Bristow J."/>
            <person name="Eisen J.A."/>
            <person name="Markowitz V."/>
            <person name="Hugenholtz P."/>
            <person name="Kyrpides N.C."/>
            <person name="Klenk H.P."/>
        </authorList>
    </citation>
    <scope>NUCLEOTIDE SEQUENCE [LARGE SCALE GENOMIC DNA]</scope>
    <source>
        <strain evidence="3">ATCC BAA-1197 / DSM 17291 / Cas60314</strain>
    </source>
</reference>
<keyword evidence="1" id="KW-1133">Transmembrane helix</keyword>
<sequence>MVRLRWVLLVASVLCLVAIMGTAYFMEIRKVRRLSELLDSRMNYLIELTRRNQKMEEKLKFYSTPEGIARLAREQFNMTFPGEKFYEIEIVSSDGLSNDNP</sequence>
<dbReference type="STRING" id="580340.Tlie_1326"/>
<keyword evidence="1" id="KW-0812">Transmembrane</keyword>
<dbReference type="InterPro" id="IPR007060">
    <property type="entry name" value="FtsL/DivIC"/>
</dbReference>
<evidence type="ECO:0000256" key="1">
    <source>
        <dbReference type="SAM" id="Phobius"/>
    </source>
</evidence>
<dbReference type="eggNOG" id="COG2919">
    <property type="taxonomic scope" value="Bacteria"/>
</dbReference>
<dbReference type="HOGENOM" id="CLU_179920_0_0_0"/>
<dbReference type="Proteomes" id="UP000005868">
    <property type="component" value="Chromosome"/>
</dbReference>
<accession>G7V669</accession>
<gene>
    <name evidence="2" type="ordered locus">Tlie_1326</name>
</gene>
<dbReference type="OrthoDB" id="6295at2"/>
<dbReference type="Pfam" id="PF04977">
    <property type="entry name" value="DivIC"/>
    <property type="match status" value="1"/>
</dbReference>
<evidence type="ECO:0000313" key="2">
    <source>
        <dbReference type="EMBL" id="AER67056.1"/>
    </source>
</evidence>
<proteinExistence type="predicted"/>
<dbReference type="KEGG" id="tli:Tlie_1326"/>
<dbReference type="AlphaFoldDB" id="G7V669"/>
<name>G7V669_THELD</name>
<keyword evidence="3" id="KW-1185">Reference proteome</keyword>
<keyword evidence="1" id="KW-0472">Membrane</keyword>
<organism evidence="2 3">
    <name type="scientific">Thermovirga lienii (strain ATCC BAA-1197 / DSM 17291 / Cas60314)</name>
    <dbReference type="NCBI Taxonomy" id="580340"/>
    <lineage>
        <taxon>Bacteria</taxon>
        <taxon>Thermotogati</taxon>
        <taxon>Synergistota</taxon>
        <taxon>Synergistia</taxon>
        <taxon>Synergistales</taxon>
        <taxon>Thermovirgaceae</taxon>
        <taxon>Thermovirga</taxon>
    </lineage>
</organism>
<protein>
    <submittedName>
        <fullName evidence="2">Septum formation initiator</fullName>
    </submittedName>
</protein>